<dbReference type="InterPro" id="IPR036591">
    <property type="entry name" value="YggU-like_sf"/>
</dbReference>
<dbReference type="EMBL" id="BARS01049381">
    <property type="protein sequence ID" value="GAG32323.1"/>
    <property type="molecule type" value="Genomic_DNA"/>
</dbReference>
<evidence type="ECO:0000313" key="2">
    <source>
        <dbReference type="EMBL" id="GAG32323.1"/>
    </source>
</evidence>
<dbReference type="InterPro" id="IPR003746">
    <property type="entry name" value="DUF167"/>
</dbReference>
<dbReference type="NCBIfam" id="TIGR00251">
    <property type="entry name" value="DUF167 family protein"/>
    <property type="match status" value="1"/>
</dbReference>
<name>X0X6N0_9ZZZZ</name>
<dbReference type="SMART" id="SM01152">
    <property type="entry name" value="DUF167"/>
    <property type="match status" value="1"/>
</dbReference>
<proteinExistence type="inferred from homology"/>
<comment type="caution">
    <text evidence="2">The sequence shown here is derived from an EMBL/GenBank/DDBJ whole genome shotgun (WGS) entry which is preliminary data.</text>
</comment>
<protein>
    <submittedName>
        <fullName evidence="2">Uncharacterized protein</fullName>
    </submittedName>
</protein>
<dbReference type="Gene3D" id="3.30.1200.10">
    <property type="entry name" value="YggU-like"/>
    <property type="match status" value="1"/>
</dbReference>
<comment type="similarity">
    <text evidence="1">Belongs to the UPF0235 family.</text>
</comment>
<sequence>MSGENIVKHFKNNRLNLKVKPNSKKNQILEYGNPTKISIRAPAEANKANIELIKFFKRKFKLDIRIIKGKTSKNKIIQLK</sequence>
<gene>
    <name evidence="2" type="ORF">S01H1_73869</name>
</gene>
<dbReference type="SUPFAM" id="SSF69786">
    <property type="entry name" value="YggU-like"/>
    <property type="match status" value="1"/>
</dbReference>
<reference evidence="2" key="1">
    <citation type="journal article" date="2014" name="Front. Microbiol.">
        <title>High frequency of phylogenetically diverse reductive dehalogenase-homologous genes in deep subseafloor sedimentary metagenomes.</title>
        <authorList>
            <person name="Kawai M."/>
            <person name="Futagami T."/>
            <person name="Toyoda A."/>
            <person name="Takaki Y."/>
            <person name="Nishi S."/>
            <person name="Hori S."/>
            <person name="Arai W."/>
            <person name="Tsubouchi T."/>
            <person name="Morono Y."/>
            <person name="Uchiyama I."/>
            <person name="Ito T."/>
            <person name="Fujiyama A."/>
            <person name="Inagaki F."/>
            <person name="Takami H."/>
        </authorList>
    </citation>
    <scope>NUCLEOTIDE SEQUENCE</scope>
    <source>
        <strain evidence="2">Expedition CK06-06</strain>
    </source>
</reference>
<dbReference type="Pfam" id="PF02594">
    <property type="entry name" value="DUF167"/>
    <property type="match status" value="1"/>
</dbReference>
<accession>X0X6N0</accession>
<dbReference type="AlphaFoldDB" id="X0X6N0"/>
<organism evidence="2">
    <name type="scientific">marine sediment metagenome</name>
    <dbReference type="NCBI Taxonomy" id="412755"/>
    <lineage>
        <taxon>unclassified sequences</taxon>
        <taxon>metagenomes</taxon>
        <taxon>ecological metagenomes</taxon>
    </lineage>
</organism>
<evidence type="ECO:0000256" key="1">
    <source>
        <dbReference type="ARBA" id="ARBA00010364"/>
    </source>
</evidence>